<organism evidence="8 9">
    <name type="scientific">Thermoleophilum album</name>
    <dbReference type="NCBI Taxonomy" id="29539"/>
    <lineage>
        <taxon>Bacteria</taxon>
        <taxon>Bacillati</taxon>
        <taxon>Actinomycetota</taxon>
        <taxon>Thermoleophilia</taxon>
        <taxon>Thermoleophilales</taxon>
        <taxon>Thermoleophilaceae</taxon>
        <taxon>Thermoleophilum</taxon>
    </lineage>
</organism>
<dbReference type="GO" id="GO:0004252">
    <property type="term" value="F:serine-type endopeptidase activity"/>
    <property type="evidence" value="ECO:0007669"/>
    <property type="project" value="UniProtKB-UniRule"/>
</dbReference>
<evidence type="ECO:0000313" key="9">
    <source>
        <dbReference type="Proteomes" id="UP000222056"/>
    </source>
</evidence>
<dbReference type="EMBL" id="FNWJ01000001">
    <property type="protein sequence ID" value="SEH10203.1"/>
    <property type="molecule type" value="Genomic_DNA"/>
</dbReference>
<dbReference type="GO" id="GO:0016020">
    <property type="term" value="C:membrane"/>
    <property type="evidence" value="ECO:0007669"/>
    <property type="project" value="UniProtKB-SubCell"/>
</dbReference>
<dbReference type="SUPFAM" id="SSF51306">
    <property type="entry name" value="LexA/Signal peptidase"/>
    <property type="match status" value="1"/>
</dbReference>
<feature type="domain" description="Peptidase S26" evidence="7">
    <location>
        <begin position="38"/>
        <end position="114"/>
    </location>
</feature>
<evidence type="ECO:0000256" key="4">
    <source>
        <dbReference type="ARBA" id="ARBA00023136"/>
    </source>
</evidence>
<dbReference type="Proteomes" id="UP000222056">
    <property type="component" value="Unassembled WGS sequence"/>
</dbReference>
<evidence type="ECO:0000313" key="8">
    <source>
        <dbReference type="EMBL" id="SEH10203.1"/>
    </source>
</evidence>
<comment type="subcellular location">
    <subcellularLocation>
        <location evidence="1">Membrane</location>
    </subcellularLocation>
</comment>
<reference evidence="9" key="1">
    <citation type="submission" date="2016-10" db="EMBL/GenBank/DDBJ databases">
        <authorList>
            <person name="Varghese N."/>
            <person name="Submissions S."/>
        </authorList>
    </citation>
    <scope>NUCLEOTIDE SEQUENCE [LARGE SCALE GENOMIC DNA]</scope>
    <source>
        <strain evidence="9">ATCC 35263</strain>
    </source>
</reference>
<name>A0A1H6FK67_THEAL</name>
<evidence type="ECO:0000256" key="6">
    <source>
        <dbReference type="SAM" id="Phobius"/>
    </source>
</evidence>
<keyword evidence="3 6" id="KW-1133">Transmembrane helix</keyword>
<evidence type="ECO:0000256" key="1">
    <source>
        <dbReference type="ARBA" id="ARBA00004370"/>
    </source>
</evidence>
<dbReference type="Pfam" id="PF10502">
    <property type="entry name" value="Peptidase_S26"/>
    <property type="match status" value="1"/>
</dbReference>
<evidence type="ECO:0000256" key="2">
    <source>
        <dbReference type="ARBA" id="ARBA00022692"/>
    </source>
</evidence>
<dbReference type="EC" id="3.4.21.89" evidence="5"/>
<dbReference type="InterPro" id="IPR019533">
    <property type="entry name" value="Peptidase_S26"/>
</dbReference>
<dbReference type="OrthoDB" id="3178064at2"/>
<keyword evidence="4 6" id="KW-0472">Membrane</keyword>
<dbReference type="RefSeq" id="WP_093115146.1">
    <property type="nucleotide sequence ID" value="NZ_FNWJ01000001.1"/>
</dbReference>
<sequence>MSRTVASAAVPVDRSRRSLGRAPLTLGGWFIGGFLAGLLALLALPLPFGWRPLTEMSDSMRPLLRAGDIVVVAPLAPTRARVGDVVAFSDPLGSGRTITHRVLSVRISGDRVRFVTRGDANSSVERWSVATDGRLGRVVFRLPRLGALLAPLGTRSGRLLLVALPLALLCLLELWRIWRPVATAEG</sequence>
<evidence type="ECO:0000256" key="5">
    <source>
        <dbReference type="NCBIfam" id="TIGR02228"/>
    </source>
</evidence>
<accession>A0A1H6FK67</accession>
<evidence type="ECO:0000256" key="3">
    <source>
        <dbReference type="ARBA" id="ARBA00022989"/>
    </source>
</evidence>
<dbReference type="NCBIfam" id="TIGR02228">
    <property type="entry name" value="sigpep_I_arch"/>
    <property type="match status" value="1"/>
</dbReference>
<dbReference type="InterPro" id="IPR001733">
    <property type="entry name" value="Peptidase_S26B"/>
</dbReference>
<dbReference type="CDD" id="cd06530">
    <property type="entry name" value="S26_SPase_I"/>
    <property type="match status" value="1"/>
</dbReference>
<protein>
    <recommendedName>
        <fullName evidence="5">Signal peptidase I</fullName>
        <ecNumber evidence="5">3.4.21.89</ecNumber>
    </recommendedName>
</protein>
<keyword evidence="9" id="KW-1185">Reference proteome</keyword>
<dbReference type="GO" id="GO:0006465">
    <property type="term" value="P:signal peptide processing"/>
    <property type="evidence" value="ECO:0007669"/>
    <property type="project" value="UniProtKB-UniRule"/>
</dbReference>
<dbReference type="InterPro" id="IPR036286">
    <property type="entry name" value="LexA/Signal_pep-like_sf"/>
</dbReference>
<dbReference type="GO" id="GO:0009003">
    <property type="term" value="F:signal peptidase activity"/>
    <property type="evidence" value="ECO:0007669"/>
    <property type="project" value="UniProtKB-EC"/>
</dbReference>
<proteinExistence type="predicted"/>
<dbReference type="AlphaFoldDB" id="A0A1H6FK67"/>
<evidence type="ECO:0000259" key="7">
    <source>
        <dbReference type="Pfam" id="PF10502"/>
    </source>
</evidence>
<feature type="transmembrane region" description="Helical" evidence="6">
    <location>
        <begin position="26"/>
        <end position="50"/>
    </location>
</feature>
<dbReference type="STRING" id="29539.SAMN02745716_0050"/>
<keyword evidence="2 6" id="KW-0812">Transmembrane</keyword>
<gene>
    <name evidence="8" type="ORF">SAMN02745716_0050</name>
</gene>